<dbReference type="eggNOG" id="ENOG502R2IQ">
    <property type="taxonomic scope" value="Eukaryota"/>
</dbReference>
<dbReference type="GeneID" id="9528196"/>
<reference evidence="3" key="1">
    <citation type="journal article" date="2011" name="PLoS Pathog.">
        <title>Comparative genomics yields insights into niche adaptation of plant vascular wilt pathogens.</title>
        <authorList>
            <person name="Klosterman S.J."/>
            <person name="Subbarao K.V."/>
            <person name="Kang S."/>
            <person name="Veronese P."/>
            <person name="Gold S.E."/>
            <person name="Thomma B.P.H.J."/>
            <person name="Chen Z."/>
            <person name="Henrissat B."/>
            <person name="Lee Y.-H."/>
            <person name="Park J."/>
            <person name="Garcia-Pedrajas M.D."/>
            <person name="Barbara D.J."/>
            <person name="Anchieta A."/>
            <person name="de Jonge R."/>
            <person name="Santhanam P."/>
            <person name="Maruthachalam K."/>
            <person name="Atallah Z."/>
            <person name="Amyotte S.G."/>
            <person name="Paz Z."/>
            <person name="Inderbitzin P."/>
            <person name="Hayes R.J."/>
            <person name="Heiman D.I."/>
            <person name="Young S."/>
            <person name="Zeng Q."/>
            <person name="Engels R."/>
            <person name="Galagan J."/>
            <person name="Cuomo C.A."/>
            <person name="Dobinson K.F."/>
            <person name="Ma L.-J."/>
        </authorList>
    </citation>
    <scope>NUCLEOTIDE SEQUENCE [LARGE SCALE GENOMIC DNA]</scope>
    <source>
        <strain evidence="3">VaMs.102 / ATCC MYA-4576 / FGSC 10136</strain>
    </source>
</reference>
<feature type="region of interest" description="Disordered" evidence="1">
    <location>
        <begin position="533"/>
        <end position="553"/>
    </location>
</feature>
<evidence type="ECO:0000313" key="3">
    <source>
        <dbReference type="Proteomes" id="UP000008698"/>
    </source>
</evidence>
<protein>
    <submittedName>
        <fullName evidence="2">Predicted protein</fullName>
    </submittedName>
</protein>
<feature type="compositionally biased region" description="Low complexity" evidence="1">
    <location>
        <begin position="115"/>
        <end position="126"/>
    </location>
</feature>
<feature type="compositionally biased region" description="Acidic residues" evidence="1">
    <location>
        <begin position="425"/>
        <end position="434"/>
    </location>
</feature>
<dbReference type="EMBL" id="DS985227">
    <property type="protein sequence ID" value="EEY22867.1"/>
    <property type="molecule type" value="Genomic_DNA"/>
</dbReference>
<dbReference type="KEGG" id="val:VDBG_08977"/>
<keyword evidence="3" id="KW-1185">Reference proteome</keyword>
<evidence type="ECO:0000313" key="2">
    <source>
        <dbReference type="EMBL" id="EEY22867.1"/>
    </source>
</evidence>
<gene>
    <name evidence="2" type="ORF">VDBG_08977</name>
</gene>
<dbReference type="Proteomes" id="UP000008698">
    <property type="component" value="Unassembled WGS sequence"/>
</dbReference>
<name>C9SVQ2_VERA1</name>
<feature type="region of interest" description="Disordered" evidence="1">
    <location>
        <begin position="293"/>
        <end position="316"/>
    </location>
</feature>
<proteinExistence type="predicted"/>
<organism evidence="3">
    <name type="scientific">Verticillium alfalfae (strain VaMs.102 / ATCC MYA-4576 / FGSC 10136)</name>
    <name type="common">Verticillium wilt of alfalfa</name>
    <name type="synonym">Verticillium albo-atrum</name>
    <dbReference type="NCBI Taxonomy" id="526221"/>
    <lineage>
        <taxon>Eukaryota</taxon>
        <taxon>Fungi</taxon>
        <taxon>Dikarya</taxon>
        <taxon>Ascomycota</taxon>
        <taxon>Pezizomycotina</taxon>
        <taxon>Sordariomycetes</taxon>
        <taxon>Hypocreomycetidae</taxon>
        <taxon>Glomerellales</taxon>
        <taxon>Plectosphaerellaceae</taxon>
        <taxon>Verticillium</taxon>
    </lineage>
</organism>
<evidence type="ECO:0000256" key="1">
    <source>
        <dbReference type="SAM" id="MobiDB-lite"/>
    </source>
</evidence>
<dbReference type="OrthoDB" id="4853973at2759"/>
<dbReference type="RefSeq" id="XP_003000482.1">
    <property type="nucleotide sequence ID" value="XM_003000436.1"/>
</dbReference>
<sequence>MAIKKAASSRRFENLRGVITYWQQEHEDLCSASTAYIDGLQEEIRLFVVSRHLMLTEAGGRMNQQRLQMYAKLALLRGEHRSSQLQSFRLLFVANMCFYDQTSGRAATGTGGSVSVGTTPTPSLPSQIDADRTTIAPPGHRRLCAGHVAHHTHPRATPTANHSCEVMDRGVSMPLSSASSVDGATIGSSVDGMSYCRISFARLTCAIVPQHVLDDRRLRRPVSSPVCPADAASAGWPSTGHDGHVARVGRTARFRPPEYCLRIPQVSQDEEVGSQTDRYSEGLACRWTAGATADEPCGREGEEGEEEEGEQCEKMGRRGRKRRTHVLAEQLAVTVWTTVMVDTSVDTTVATTVRPVDGTTLDAMLTWKSDDDDDDAAGGTLACAPGVVCPSRGAPADGVDAPAGACPVLVDVWLAVGDACNPVEDVADASDPDPDNIAPVGGAPSDSGADPSVLILVIALLEPGVLPEPGALLEPGVLPEPGTLLEPGALLNATRKSVVVCVTSVGTVETNVVDDRTIVASVLRVTTDSDTHPIRPTFTSGRWGSPRPPAIVA</sequence>
<accession>C9SVQ2</accession>
<dbReference type="HOGENOM" id="CLU_492749_0_0_1"/>
<feature type="region of interest" description="Disordered" evidence="1">
    <location>
        <begin position="425"/>
        <end position="446"/>
    </location>
</feature>
<feature type="region of interest" description="Disordered" evidence="1">
    <location>
        <begin position="109"/>
        <end position="129"/>
    </location>
</feature>
<dbReference type="AlphaFoldDB" id="C9SVQ2"/>